<dbReference type="EMBL" id="BGOW01000014">
    <property type="protein sequence ID" value="GBL45701.1"/>
    <property type="molecule type" value="Genomic_DNA"/>
</dbReference>
<evidence type="ECO:0000256" key="10">
    <source>
        <dbReference type="ARBA" id="ARBA00022984"/>
    </source>
</evidence>
<evidence type="ECO:0000256" key="9">
    <source>
        <dbReference type="ARBA" id="ARBA00022960"/>
    </source>
</evidence>
<keyword evidence="8" id="KW-0378">Hydrolase</keyword>
<evidence type="ECO:0000256" key="14">
    <source>
        <dbReference type="PIRSR" id="PIRSR618044-2"/>
    </source>
</evidence>
<accession>A0A401JDG5</accession>
<dbReference type="Pfam" id="PF07943">
    <property type="entry name" value="PBP5_C"/>
    <property type="match status" value="1"/>
</dbReference>
<dbReference type="PANTHER" id="PTHR21581">
    <property type="entry name" value="D-ALANYL-D-ALANINE CARBOXYPEPTIDASE"/>
    <property type="match status" value="1"/>
</dbReference>
<evidence type="ECO:0000256" key="11">
    <source>
        <dbReference type="ARBA" id="ARBA00023316"/>
    </source>
</evidence>
<evidence type="ECO:0000256" key="15">
    <source>
        <dbReference type="RuleBase" id="RU004016"/>
    </source>
</evidence>
<dbReference type="GO" id="GO:0071555">
    <property type="term" value="P:cell wall organization"/>
    <property type="evidence" value="ECO:0007669"/>
    <property type="project" value="UniProtKB-KW"/>
</dbReference>
<evidence type="ECO:0000256" key="13">
    <source>
        <dbReference type="PIRSR" id="PIRSR618044-1"/>
    </source>
</evidence>
<keyword evidence="7 16" id="KW-0732">Signal</keyword>
<keyword evidence="11" id="KW-0961">Cell wall biogenesis/degradation</keyword>
<evidence type="ECO:0000313" key="18">
    <source>
        <dbReference type="EMBL" id="GBL45701.1"/>
    </source>
</evidence>
<dbReference type="AlphaFoldDB" id="A0A401JDG5"/>
<comment type="caution">
    <text evidence="18">The sequence shown here is derived from an EMBL/GenBank/DDBJ whole genome shotgun (WGS) entry which is preliminary data.</text>
</comment>
<evidence type="ECO:0000256" key="5">
    <source>
        <dbReference type="ARBA" id="ARBA00022645"/>
    </source>
</evidence>
<feature type="signal peptide" evidence="16">
    <location>
        <begin position="1"/>
        <end position="24"/>
    </location>
</feature>
<comment type="catalytic activity">
    <reaction evidence="12">
        <text>Preferential cleavage: (Ac)2-L-Lys-D-Ala-|-D-Ala. Also transpeptidation of peptidyl-alanyl moieties that are N-acyl substituents of D-alanine.</text>
        <dbReference type="EC" id="3.4.16.4"/>
    </reaction>
</comment>
<protein>
    <recommendedName>
        <fullName evidence="4">serine-type D-Ala-D-Ala carboxypeptidase</fullName>
        <ecNumber evidence="4">3.4.16.4</ecNumber>
    </recommendedName>
</protein>
<feature type="active site" description="Proton acceptor" evidence="13">
    <location>
        <position position="69"/>
    </location>
</feature>
<dbReference type="GO" id="GO:0009002">
    <property type="term" value="F:serine-type D-Ala-D-Ala carboxypeptidase activity"/>
    <property type="evidence" value="ECO:0007669"/>
    <property type="project" value="UniProtKB-EC"/>
</dbReference>
<feature type="active site" description="Acyl-ester intermediate" evidence="13">
    <location>
        <position position="66"/>
    </location>
</feature>
<dbReference type="GO" id="GO:0009252">
    <property type="term" value="P:peptidoglycan biosynthetic process"/>
    <property type="evidence" value="ECO:0007669"/>
    <property type="project" value="UniProtKB-UniPathway"/>
</dbReference>
<dbReference type="InterPro" id="IPR012907">
    <property type="entry name" value="Peptidase_S11_C"/>
</dbReference>
<evidence type="ECO:0000256" key="4">
    <source>
        <dbReference type="ARBA" id="ARBA00012448"/>
    </source>
</evidence>
<proteinExistence type="inferred from homology"/>
<keyword evidence="9" id="KW-0133">Cell shape</keyword>
<name>A0A401JDG5_9PROT</name>
<feature type="chain" id="PRO_5019482409" description="serine-type D-Ala-D-Ala carboxypeptidase" evidence="16">
    <location>
        <begin position="25"/>
        <end position="384"/>
    </location>
</feature>
<comment type="function">
    <text evidence="1">Removes C-terminal D-alanyl residues from sugar-peptide cell wall precursors.</text>
</comment>
<feature type="binding site" evidence="14">
    <location>
        <position position="228"/>
    </location>
    <ligand>
        <name>substrate</name>
    </ligand>
</feature>
<dbReference type="Pfam" id="PF00768">
    <property type="entry name" value="Peptidase_S11"/>
    <property type="match status" value="1"/>
</dbReference>
<evidence type="ECO:0000256" key="12">
    <source>
        <dbReference type="ARBA" id="ARBA00034000"/>
    </source>
</evidence>
<evidence type="ECO:0000256" key="8">
    <source>
        <dbReference type="ARBA" id="ARBA00022801"/>
    </source>
</evidence>
<dbReference type="PRINTS" id="PR00725">
    <property type="entry name" value="DADACBPTASE1"/>
</dbReference>
<dbReference type="Gene3D" id="2.60.410.10">
    <property type="entry name" value="D-Ala-D-Ala carboxypeptidase, C-terminal domain"/>
    <property type="match status" value="1"/>
</dbReference>
<dbReference type="InterPro" id="IPR018044">
    <property type="entry name" value="Peptidase_S11"/>
</dbReference>
<gene>
    <name evidence="18" type="ORF">SFMTTN_1512</name>
</gene>
<evidence type="ECO:0000256" key="16">
    <source>
        <dbReference type="SAM" id="SignalP"/>
    </source>
</evidence>
<dbReference type="EC" id="3.4.16.4" evidence="4"/>
<dbReference type="PANTHER" id="PTHR21581:SF6">
    <property type="entry name" value="TRAFFICKING PROTEIN PARTICLE COMPLEX SUBUNIT 12"/>
    <property type="match status" value="1"/>
</dbReference>
<evidence type="ECO:0000256" key="2">
    <source>
        <dbReference type="ARBA" id="ARBA00004752"/>
    </source>
</evidence>
<dbReference type="Proteomes" id="UP000286806">
    <property type="component" value="Unassembled WGS sequence"/>
</dbReference>
<evidence type="ECO:0000256" key="3">
    <source>
        <dbReference type="ARBA" id="ARBA00007164"/>
    </source>
</evidence>
<keyword evidence="10" id="KW-0573">Peptidoglycan synthesis</keyword>
<keyword evidence="19" id="KW-1185">Reference proteome</keyword>
<dbReference type="InterPro" id="IPR015956">
    <property type="entry name" value="Peniciliin-bd_prot_C_sf"/>
</dbReference>
<keyword evidence="5 18" id="KW-0121">Carboxypeptidase</keyword>
<dbReference type="GO" id="GO:0008360">
    <property type="term" value="P:regulation of cell shape"/>
    <property type="evidence" value="ECO:0007669"/>
    <property type="project" value="UniProtKB-KW"/>
</dbReference>
<evidence type="ECO:0000256" key="7">
    <source>
        <dbReference type="ARBA" id="ARBA00022729"/>
    </source>
</evidence>
<dbReference type="SUPFAM" id="SSF56601">
    <property type="entry name" value="beta-lactamase/transpeptidase-like"/>
    <property type="match status" value="1"/>
</dbReference>
<evidence type="ECO:0000313" key="19">
    <source>
        <dbReference type="Proteomes" id="UP000286806"/>
    </source>
</evidence>
<evidence type="ECO:0000256" key="6">
    <source>
        <dbReference type="ARBA" id="ARBA00022670"/>
    </source>
</evidence>
<organism evidence="18 19">
    <name type="scientific">Sulfuriferula multivorans</name>
    <dbReference type="NCBI Taxonomy" id="1559896"/>
    <lineage>
        <taxon>Bacteria</taxon>
        <taxon>Pseudomonadati</taxon>
        <taxon>Pseudomonadota</taxon>
        <taxon>Betaproteobacteria</taxon>
        <taxon>Nitrosomonadales</taxon>
        <taxon>Sulfuricellaceae</taxon>
        <taxon>Sulfuriferula</taxon>
    </lineage>
</organism>
<feature type="domain" description="Peptidase S11 D-Ala-D-Ala carboxypeptidase A C-terminal" evidence="17">
    <location>
        <begin position="278"/>
        <end position="368"/>
    </location>
</feature>
<evidence type="ECO:0000256" key="1">
    <source>
        <dbReference type="ARBA" id="ARBA00003217"/>
    </source>
</evidence>
<feature type="active site" evidence="13">
    <location>
        <position position="126"/>
    </location>
</feature>
<dbReference type="SMART" id="SM00936">
    <property type="entry name" value="PBP5_C"/>
    <property type="match status" value="1"/>
</dbReference>
<evidence type="ECO:0000259" key="17">
    <source>
        <dbReference type="SMART" id="SM00936"/>
    </source>
</evidence>
<reference evidence="18 19" key="1">
    <citation type="journal article" date="2019" name="Front. Microbiol.">
        <title>Genomes of Neutrophilic Sulfur-Oxidizing Chemolithoautotrophs Representing 9 Proteobacterial Species From 8 Genera.</title>
        <authorList>
            <person name="Watanabe T."/>
            <person name="Kojima H."/>
            <person name="Umezawa K."/>
            <person name="Hori C."/>
            <person name="Takasuka T.E."/>
            <person name="Kato Y."/>
            <person name="Fukui M."/>
        </authorList>
    </citation>
    <scope>NUCLEOTIDE SEQUENCE [LARGE SCALE GENOMIC DNA]</scope>
    <source>
        <strain evidence="18 19">TTN</strain>
    </source>
</reference>
<dbReference type="InterPro" id="IPR012338">
    <property type="entry name" value="Beta-lactam/transpept-like"/>
</dbReference>
<comment type="pathway">
    <text evidence="2">Cell wall biogenesis; peptidoglycan biosynthesis.</text>
</comment>
<dbReference type="GO" id="GO:0006508">
    <property type="term" value="P:proteolysis"/>
    <property type="evidence" value="ECO:0007669"/>
    <property type="project" value="UniProtKB-KW"/>
</dbReference>
<dbReference type="InterPro" id="IPR037167">
    <property type="entry name" value="Peptidase_S11_C_sf"/>
</dbReference>
<keyword evidence="6" id="KW-0645">Protease</keyword>
<dbReference type="UniPathway" id="UPA00219"/>
<sequence length="384" mass="42332">MLIDYLMKKLFTLFLLAISFTAMAAPSDLPMAPPPQLAAKAWLLLDMQSGQSLVEHNADQRIEPASLTKLMSAYLTFSALRQGRIKLTDTVPVSEKAWKAEGSRMFIEPNKPVIVADLLRGMIVQSGNDATIALAEAVGGSETGFVSMMNKEAQRLGMSNTHFVNATGLPDPQHYTTARDLARLAAAIVRDFPDYYPLYSIKEYTYNGITQANRNRLLWTDPTVDGMKTGHTQSAGYCLIASSHRGTRRLLSVVLGAGSDSSRAMESQRLLNYGFQFFDSVRLYAKNQTVANLKVWKGTSNTIKTGFRRDIYLSLPRGQAKDIKATMTTRQPLLAPLVAGQQVGTVTLTLNNKPLAQYPLLALESVGVANMFGRAWDSLRLIFK</sequence>
<dbReference type="SUPFAM" id="SSF69189">
    <property type="entry name" value="Penicillin-binding protein associated domain"/>
    <property type="match status" value="1"/>
</dbReference>
<dbReference type="Gene3D" id="3.40.710.10">
    <property type="entry name" value="DD-peptidase/beta-lactamase superfamily"/>
    <property type="match status" value="1"/>
</dbReference>
<dbReference type="InterPro" id="IPR001967">
    <property type="entry name" value="Peptidase_S11_N"/>
</dbReference>
<comment type="similarity">
    <text evidence="3 15">Belongs to the peptidase S11 family.</text>
</comment>